<keyword evidence="1" id="KW-0479">Metal-binding</keyword>
<dbReference type="Gene3D" id="3.30.40.10">
    <property type="entry name" value="Zinc/RING finger domain, C3HC4 (zinc finger)"/>
    <property type="match status" value="1"/>
</dbReference>
<dbReference type="AlphaFoldDB" id="A0AAD4SV95"/>
<comment type="caution">
    <text evidence="6">The sequence shown here is derived from an EMBL/GenBank/DDBJ whole genome shotgun (WGS) entry which is preliminary data.</text>
</comment>
<feature type="region of interest" description="Disordered" evidence="3">
    <location>
        <begin position="152"/>
        <end position="182"/>
    </location>
</feature>
<dbReference type="InterPro" id="IPR001878">
    <property type="entry name" value="Znf_CCHC"/>
</dbReference>
<dbReference type="GO" id="GO:0005634">
    <property type="term" value="C:nucleus"/>
    <property type="evidence" value="ECO:0007669"/>
    <property type="project" value="InterPro"/>
</dbReference>
<organism evidence="6 7">
    <name type="scientific">Papaver atlanticum</name>
    <dbReference type="NCBI Taxonomy" id="357466"/>
    <lineage>
        <taxon>Eukaryota</taxon>
        <taxon>Viridiplantae</taxon>
        <taxon>Streptophyta</taxon>
        <taxon>Embryophyta</taxon>
        <taxon>Tracheophyta</taxon>
        <taxon>Spermatophyta</taxon>
        <taxon>Magnoliopsida</taxon>
        <taxon>Ranunculales</taxon>
        <taxon>Papaveraceae</taxon>
        <taxon>Papaveroideae</taxon>
        <taxon>Papaver</taxon>
    </lineage>
</organism>
<dbReference type="SMART" id="SM00343">
    <property type="entry name" value="ZnF_C2HC"/>
    <property type="match status" value="1"/>
</dbReference>
<protein>
    <recommendedName>
        <fullName evidence="8">CCHC-type domain-containing protein</fullName>
    </recommendedName>
</protein>
<dbReference type="InterPro" id="IPR001841">
    <property type="entry name" value="Znf_RING"/>
</dbReference>
<dbReference type="InterPro" id="IPR036875">
    <property type="entry name" value="Znf_CCHC_sf"/>
</dbReference>
<dbReference type="GO" id="GO:0036297">
    <property type="term" value="P:interstrand cross-link repair"/>
    <property type="evidence" value="ECO:0007669"/>
    <property type="project" value="InterPro"/>
</dbReference>
<evidence type="ECO:0008006" key="8">
    <source>
        <dbReference type="Google" id="ProtNLM"/>
    </source>
</evidence>
<evidence type="ECO:0000256" key="1">
    <source>
        <dbReference type="PROSITE-ProRule" id="PRU00047"/>
    </source>
</evidence>
<keyword evidence="1" id="KW-0862">Zinc</keyword>
<accession>A0AAD4SV95</accession>
<sequence>MNSSGPNLEDRKVVGRKRRRRAEEDEDYLPDYDDDTSDDSDEEEEYLSGEDEEDEDYLPDYDDDTSDDSDEEEEYLSGEDEEDEDYLPGEEDEEEIKEEEVEEEKEGIDTGEVEVEENEDHSPDVIDEEEIEEEEGIGEEEEGIYTGEVEVITSPTTDRINVEPEPEDNHNNNSNSNLGSGESNGNDDICVICMNPYSQGVDHRFSDLHCGHPFGLSCIQRWIEGSEPGFAKKCSLKDIRKIYAPRLSNLVEKEKQEIVDGLQKEIDERDETIKQISEELKRTEDTLCDFKRKNEQQEHKIEELKMSLECNGGIKCQLCMSDNHDVVTCHGCQFINAKCIMPNCDGIQMLRRSTTAKNPNRVFLKCRCEHSQWMDEACKAADGPRGCYRCGEVGHWARDCPGASGRF</sequence>
<feature type="domain" description="CCHC-type" evidence="5">
    <location>
        <begin position="387"/>
        <end position="401"/>
    </location>
</feature>
<dbReference type="GO" id="GO:0003676">
    <property type="term" value="F:nucleic acid binding"/>
    <property type="evidence" value="ECO:0007669"/>
    <property type="project" value="InterPro"/>
</dbReference>
<dbReference type="GO" id="GO:0008270">
    <property type="term" value="F:zinc ion binding"/>
    <property type="evidence" value="ECO:0007669"/>
    <property type="project" value="UniProtKB-KW"/>
</dbReference>
<proteinExistence type="predicted"/>
<evidence type="ECO:0000313" key="7">
    <source>
        <dbReference type="Proteomes" id="UP001202328"/>
    </source>
</evidence>
<evidence type="ECO:0000313" key="6">
    <source>
        <dbReference type="EMBL" id="KAI3923008.1"/>
    </source>
</evidence>
<evidence type="ECO:0000259" key="4">
    <source>
        <dbReference type="PROSITE" id="PS50089"/>
    </source>
</evidence>
<dbReference type="SUPFAM" id="SSF57756">
    <property type="entry name" value="Retrovirus zinc finger-like domains"/>
    <property type="match status" value="1"/>
</dbReference>
<evidence type="ECO:0000256" key="3">
    <source>
        <dbReference type="SAM" id="MobiDB-lite"/>
    </source>
</evidence>
<dbReference type="PROSITE" id="PS50089">
    <property type="entry name" value="ZF_RING_2"/>
    <property type="match status" value="1"/>
</dbReference>
<reference evidence="6" key="1">
    <citation type="submission" date="2022-04" db="EMBL/GenBank/DDBJ databases">
        <title>A functionally conserved STORR gene fusion in Papaver species that diverged 16.8 million years ago.</title>
        <authorList>
            <person name="Catania T."/>
        </authorList>
    </citation>
    <scope>NUCLEOTIDE SEQUENCE</scope>
    <source>
        <strain evidence="6">S-188037</strain>
    </source>
</reference>
<dbReference type="PROSITE" id="PS50158">
    <property type="entry name" value="ZF_CCHC"/>
    <property type="match status" value="1"/>
</dbReference>
<dbReference type="PANTHER" id="PTHR16047:SF7">
    <property type="entry name" value="E3 UBIQUITIN-PROTEIN LIGASE RFWD3"/>
    <property type="match status" value="1"/>
</dbReference>
<dbReference type="SUPFAM" id="SSF57850">
    <property type="entry name" value="RING/U-box"/>
    <property type="match status" value="1"/>
</dbReference>
<feature type="coiled-coil region" evidence="2">
    <location>
        <begin position="259"/>
        <end position="286"/>
    </location>
</feature>
<evidence type="ECO:0000259" key="5">
    <source>
        <dbReference type="PROSITE" id="PS50158"/>
    </source>
</evidence>
<keyword evidence="7" id="KW-1185">Reference proteome</keyword>
<dbReference type="EMBL" id="JAJJMB010008589">
    <property type="protein sequence ID" value="KAI3923008.1"/>
    <property type="molecule type" value="Genomic_DNA"/>
</dbReference>
<dbReference type="InterPro" id="IPR037381">
    <property type="entry name" value="RFWD3"/>
</dbReference>
<keyword evidence="2" id="KW-0175">Coiled coil</keyword>
<feature type="compositionally biased region" description="Acidic residues" evidence="3">
    <location>
        <begin position="24"/>
        <end position="123"/>
    </location>
</feature>
<feature type="compositionally biased region" description="Low complexity" evidence="3">
    <location>
        <begin position="171"/>
        <end position="182"/>
    </location>
</feature>
<dbReference type="PANTHER" id="PTHR16047">
    <property type="entry name" value="RFWD3 PROTEIN"/>
    <property type="match status" value="1"/>
</dbReference>
<dbReference type="Proteomes" id="UP001202328">
    <property type="component" value="Unassembled WGS sequence"/>
</dbReference>
<feature type="region of interest" description="Disordered" evidence="3">
    <location>
        <begin position="1"/>
        <end position="123"/>
    </location>
</feature>
<keyword evidence="1" id="KW-0863">Zinc-finger</keyword>
<dbReference type="Gene3D" id="4.10.60.10">
    <property type="entry name" value="Zinc finger, CCHC-type"/>
    <property type="match status" value="1"/>
</dbReference>
<dbReference type="InterPro" id="IPR013083">
    <property type="entry name" value="Znf_RING/FYVE/PHD"/>
</dbReference>
<dbReference type="GO" id="GO:0016567">
    <property type="term" value="P:protein ubiquitination"/>
    <property type="evidence" value="ECO:0007669"/>
    <property type="project" value="InterPro"/>
</dbReference>
<evidence type="ECO:0000256" key="2">
    <source>
        <dbReference type="SAM" id="Coils"/>
    </source>
</evidence>
<name>A0AAD4SV95_9MAGN</name>
<feature type="domain" description="RING-type" evidence="4">
    <location>
        <begin position="190"/>
        <end position="234"/>
    </location>
</feature>
<dbReference type="Pfam" id="PF00098">
    <property type="entry name" value="zf-CCHC"/>
    <property type="match status" value="1"/>
</dbReference>
<dbReference type="GO" id="GO:0004842">
    <property type="term" value="F:ubiquitin-protein transferase activity"/>
    <property type="evidence" value="ECO:0007669"/>
    <property type="project" value="InterPro"/>
</dbReference>
<gene>
    <name evidence="6" type="ORF">MKW98_013542</name>
</gene>